<gene>
    <name evidence="1" type="ORF">KQX54_001501</name>
</gene>
<protein>
    <submittedName>
        <fullName evidence="1">Uncharacterized protein</fullName>
    </submittedName>
</protein>
<proteinExistence type="predicted"/>
<dbReference type="Proteomes" id="UP000826195">
    <property type="component" value="Unassembled WGS sequence"/>
</dbReference>
<accession>A0AAV7IE51</accession>
<dbReference type="AlphaFoldDB" id="A0AAV7IE51"/>
<sequence length="162" mass="18049">MIKTWVEKCHALSLWRISQSTVMAITFHERCLNSFTLRLNRIHLNGLCNGPATSASGNPFLNVPNVSGATEFKKGYVMLICYYDTNGKKKLKRYKTYSYFLRSQLVFTEVEPSLVESSIGEVDEGVGSGMLNPEAGMIPPPMPDRPAIKGIVTELPFTIIIC</sequence>
<evidence type="ECO:0000313" key="2">
    <source>
        <dbReference type="Proteomes" id="UP000826195"/>
    </source>
</evidence>
<dbReference type="EMBL" id="JAHXZJ010001866">
    <property type="protein sequence ID" value="KAH0548477.1"/>
    <property type="molecule type" value="Genomic_DNA"/>
</dbReference>
<comment type="caution">
    <text evidence="1">The sequence shown here is derived from an EMBL/GenBank/DDBJ whole genome shotgun (WGS) entry which is preliminary data.</text>
</comment>
<keyword evidence="2" id="KW-1185">Reference proteome</keyword>
<evidence type="ECO:0000313" key="1">
    <source>
        <dbReference type="EMBL" id="KAH0548477.1"/>
    </source>
</evidence>
<name>A0AAV7IE51_COTGL</name>
<reference evidence="1 2" key="1">
    <citation type="journal article" date="2021" name="J. Hered.">
        <title>A chromosome-level genome assembly of the parasitoid wasp, Cotesia glomerata (Hymenoptera: Braconidae).</title>
        <authorList>
            <person name="Pinto B.J."/>
            <person name="Weis J.J."/>
            <person name="Gamble T."/>
            <person name="Ode P.J."/>
            <person name="Paul R."/>
            <person name="Zaspel J.M."/>
        </authorList>
    </citation>
    <scope>NUCLEOTIDE SEQUENCE [LARGE SCALE GENOMIC DNA]</scope>
    <source>
        <strain evidence="1">CgM1</strain>
    </source>
</reference>
<organism evidence="1 2">
    <name type="scientific">Cotesia glomerata</name>
    <name type="common">Lepidopteran parasitic wasp</name>
    <name type="synonym">Apanteles glomeratus</name>
    <dbReference type="NCBI Taxonomy" id="32391"/>
    <lineage>
        <taxon>Eukaryota</taxon>
        <taxon>Metazoa</taxon>
        <taxon>Ecdysozoa</taxon>
        <taxon>Arthropoda</taxon>
        <taxon>Hexapoda</taxon>
        <taxon>Insecta</taxon>
        <taxon>Pterygota</taxon>
        <taxon>Neoptera</taxon>
        <taxon>Endopterygota</taxon>
        <taxon>Hymenoptera</taxon>
        <taxon>Apocrita</taxon>
        <taxon>Ichneumonoidea</taxon>
        <taxon>Braconidae</taxon>
        <taxon>Microgastrinae</taxon>
        <taxon>Cotesia</taxon>
    </lineage>
</organism>